<gene>
    <name evidence="1" type="ORF">CIPAW_01G024300</name>
</gene>
<accession>A0A8T1RJT6</accession>
<organism evidence="1 2">
    <name type="scientific">Carya illinoinensis</name>
    <name type="common">Pecan</name>
    <dbReference type="NCBI Taxonomy" id="32201"/>
    <lineage>
        <taxon>Eukaryota</taxon>
        <taxon>Viridiplantae</taxon>
        <taxon>Streptophyta</taxon>
        <taxon>Embryophyta</taxon>
        <taxon>Tracheophyta</taxon>
        <taxon>Spermatophyta</taxon>
        <taxon>Magnoliopsida</taxon>
        <taxon>eudicotyledons</taxon>
        <taxon>Gunneridae</taxon>
        <taxon>Pentapetalae</taxon>
        <taxon>rosids</taxon>
        <taxon>fabids</taxon>
        <taxon>Fagales</taxon>
        <taxon>Juglandaceae</taxon>
        <taxon>Carya</taxon>
    </lineage>
</organism>
<evidence type="ECO:0000313" key="1">
    <source>
        <dbReference type="EMBL" id="KAG6666332.1"/>
    </source>
</evidence>
<reference evidence="1" key="1">
    <citation type="submission" date="2020-12" db="EMBL/GenBank/DDBJ databases">
        <title>WGS assembly of Carya illinoinensis cv. Pawnee.</title>
        <authorList>
            <person name="Platts A."/>
            <person name="Shu S."/>
            <person name="Wright S."/>
            <person name="Barry K."/>
            <person name="Edger P."/>
            <person name="Pires J.C."/>
            <person name="Schmutz J."/>
        </authorList>
    </citation>
    <scope>NUCLEOTIDE SEQUENCE</scope>
    <source>
        <tissue evidence="1">Leaf</tissue>
    </source>
</reference>
<keyword evidence="2" id="KW-1185">Reference proteome</keyword>
<comment type="caution">
    <text evidence="1">The sequence shown here is derived from an EMBL/GenBank/DDBJ whole genome shotgun (WGS) entry which is preliminary data.</text>
</comment>
<name>A0A8T1RJT6_CARIL</name>
<dbReference type="EMBL" id="CM031809">
    <property type="protein sequence ID" value="KAG6666332.1"/>
    <property type="molecule type" value="Genomic_DNA"/>
</dbReference>
<evidence type="ECO:0000313" key="2">
    <source>
        <dbReference type="Proteomes" id="UP000811609"/>
    </source>
</evidence>
<dbReference type="AlphaFoldDB" id="A0A8T1RJT6"/>
<dbReference type="Proteomes" id="UP000811609">
    <property type="component" value="Chromosome 1"/>
</dbReference>
<protein>
    <submittedName>
        <fullName evidence="1">Uncharacterized protein</fullName>
    </submittedName>
</protein>
<sequence>MPSSTSSYSSDHISMRAATGIFWSSGNEPKSMKHSFRIISLLLNSRLL</sequence>
<proteinExistence type="predicted"/>